<dbReference type="Gene3D" id="3.40.50.740">
    <property type="match status" value="1"/>
</dbReference>
<dbReference type="GO" id="GO:0016020">
    <property type="term" value="C:membrane"/>
    <property type="evidence" value="ECO:0007669"/>
    <property type="project" value="TreeGrafter"/>
</dbReference>
<sequence>ASASSVSALEDLGMQMNLHSTLGSYLQRLVWLLTGHYGRPGTSNAFVPFLSLSKASKGDTSMGKKGAPRVEKRSPVANAKIIIGLIPCNVIPEEILTDHPKRYRAMLVETGNPLHSLADSQRMREAMRALELSVVIDVAMTETARHADYVLPAASQFEKAEATFFNLEFPRNAFHLRAPLFPARPGTLPEAEIHARLLEAMGVLGEKDYRPLRLALKRGRKAFSAAFLAAAATRPKVMKYAP</sequence>
<keyword evidence="2" id="KW-0560">Oxidoreductase</keyword>
<proteinExistence type="predicted"/>
<evidence type="ECO:0000256" key="2">
    <source>
        <dbReference type="ARBA" id="ARBA00023002"/>
    </source>
</evidence>
<name>A0A367LZS3_PSEAI</name>
<dbReference type="Proteomes" id="UP000253594">
    <property type="component" value="Unassembled WGS sequence"/>
</dbReference>
<evidence type="ECO:0000313" key="5">
    <source>
        <dbReference type="Proteomes" id="UP000253594"/>
    </source>
</evidence>
<dbReference type="PANTHER" id="PTHR43105:SF9">
    <property type="entry name" value="NADPH-FE(3+) OXIDOREDUCTASE SUBUNIT ALPHA"/>
    <property type="match status" value="1"/>
</dbReference>
<evidence type="ECO:0000313" key="4">
    <source>
        <dbReference type="EMBL" id="RCI70727.1"/>
    </source>
</evidence>
<dbReference type="InterPro" id="IPR006656">
    <property type="entry name" value="Mopterin_OxRdtase"/>
</dbReference>
<dbReference type="SUPFAM" id="SSF53706">
    <property type="entry name" value="Formate dehydrogenase/DMSO reductase, domains 1-3"/>
    <property type="match status" value="1"/>
</dbReference>
<dbReference type="InterPro" id="IPR050123">
    <property type="entry name" value="Prok_molybdopt-oxidoreductase"/>
</dbReference>
<dbReference type="EMBL" id="QORE01001871">
    <property type="protein sequence ID" value="RCI70727.1"/>
    <property type="molecule type" value="Genomic_DNA"/>
</dbReference>
<dbReference type="Pfam" id="PF00384">
    <property type="entry name" value="Molybdopterin"/>
    <property type="match status" value="1"/>
</dbReference>
<comment type="caution">
    <text evidence="4">The sequence shown here is derived from an EMBL/GenBank/DDBJ whole genome shotgun (WGS) entry which is preliminary data.</text>
</comment>
<dbReference type="Gene3D" id="3.40.228.10">
    <property type="entry name" value="Dimethylsulfoxide Reductase, domain 2"/>
    <property type="match status" value="1"/>
</dbReference>
<protein>
    <submittedName>
        <fullName evidence="4">Molybdopterin oxidoreductase family protein</fullName>
    </submittedName>
</protein>
<dbReference type="PROSITE" id="PS00490">
    <property type="entry name" value="MOLYBDOPTERIN_PROK_2"/>
    <property type="match status" value="1"/>
</dbReference>
<dbReference type="InterPro" id="IPR006655">
    <property type="entry name" value="Mopterin_OxRdtase_prok_CS"/>
</dbReference>
<dbReference type="PANTHER" id="PTHR43105">
    <property type="entry name" value="RESPIRATORY NITRATE REDUCTASE"/>
    <property type="match status" value="1"/>
</dbReference>
<gene>
    <name evidence="4" type="ORF">DT376_32955</name>
</gene>
<feature type="non-terminal residue" evidence="4">
    <location>
        <position position="1"/>
    </location>
</feature>
<feature type="domain" description="Molybdopterin oxidoreductase" evidence="3">
    <location>
        <begin position="33"/>
        <end position="170"/>
    </location>
</feature>
<evidence type="ECO:0000259" key="3">
    <source>
        <dbReference type="Pfam" id="PF00384"/>
    </source>
</evidence>
<feature type="non-terminal residue" evidence="4">
    <location>
        <position position="242"/>
    </location>
</feature>
<dbReference type="GO" id="GO:0046872">
    <property type="term" value="F:metal ion binding"/>
    <property type="evidence" value="ECO:0007669"/>
    <property type="project" value="UniProtKB-KW"/>
</dbReference>
<organism evidence="4 5">
    <name type="scientific">Pseudomonas aeruginosa</name>
    <dbReference type="NCBI Taxonomy" id="287"/>
    <lineage>
        <taxon>Bacteria</taxon>
        <taxon>Pseudomonadati</taxon>
        <taxon>Pseudomonadota</taxon>
        <taxon>Gammaproteobacteria</taxon>
        <taxon>Pseudomonadales</taxon>
        <taxon>Pseudomonadaceae</taxon>
        <taxon>Pseudomonas</taxon>
    </lineage>
</organism>
<reference evidence="4 5" key="1">
    <citation type="submission" date="2018-07" db="EMBL/GenBank/DDBJ databases">
        <title>Mechanisms of high-level aminoglycoside resistance among Gram-negative pathogens in Brazil.</title>
        <authorList>
            <person name="Ballaben A.S."/>
            <person name="Darini A.L.C."/>
            <person name="Doi Y."/>
        </authorList>
    </citation>
    <scope>NUCLEOTIDE SEQUENCE [LARGE SCALE GENOMIC DNA]</scope>
    <source>
        <strain evidence="4 5">B2-305</strain>
    </source>
</reference>
<evidence type="ECO:0000256" key="1">
    <source>
        <dbReference type="ARBA" id="ARBA00022723"/>
    </source>
</evidence>
<keyword evidence="1" id="KW-0479">Metal-binding</keyword>
<dbReference type="GO" id="GO:0016491">
    <property type="term" value="F:oxidoreductase activity"/>
    <property type="evidence" value="ECO:0007669"/>
    <property type="project" value="UniProtKB-KW"/>
</dbReference>
<accession>A0A367LZS3</accession>
<dbReference type="AlphaFoldDB" id="A0A367LZS3"/>